<proteinExistence type="predicted"/>
<reference evidence="1" key="2">
    <citation type="journal article" date="2015" name="Data Brief">
        <title>Shoot transcriptome of the giant reed, Arundo donax.</title>
        <authorList>
            <person name="Barrero R.A."/>
            <person name="Guerrero F.D."/>
            <person name="Moolhuijzen P."/>
            <person name="Goolsby J.A."/>
            <person name="Tidwell J."/>
            <person name="Bellgard S.E."/>
            <person name="Bellgard M.I."/>
        </authorList>
    </citation>
    <scope>NUCLEOTIDE SEQUENCE</scope>
    <source>
        <tissue evidence="1">Shoot tissue taken approximately 20 cm above the soil surface</tissue>
    </source>
</reference>
<sequence length="60" mass="7088">MISIKMIHYPRPLLYGCTFKPSLCSDHCQYIVQCNIDQLGKLWWLPRTASLMYNSSNMYN</sequence>
<dbReference type="AlphaFoldDB" id="A0A0A9HGC1"/>
<dbReference type="EMBL" id="GBRH01163032">
    <property type="protein sequence ID" value="JAE34864.1"/>
    <property type="molecule type" value="Transcribed_RNA"/>
</dbReference>
<evidence type="ECO:0000313" key="1">
    <source>
        <dbReference type="EMBL" id="JAE34864.1"/>
    </source>
</evidence>
<organism evidence="1">
    <name type="scientific">Arundo donax</name>
    <name type="common">Giant reed</name>
    <name type="synonym">Donax arundinaceus</name>
    <dbReference type="NCBI Taxonomy" id="35708"/>
    <lineage>
        <taxon>Eukaryota</taxon>
        <taxon>Viridiplantae</taxon>
        <taxon>Streptophyta</taxon>
        <taxon>Embryophyta</taxon>
        <taxon>Tracheophyta</taxon>
        <taxon>Spermatophyta</taxon>
        <taxon>Magnoliopsida</taxon>
        <taxon>Liliopsida</taxon>
        <taxon>Poales</taxon>
        <taxon>Poaceae</taxon>
        <taxon>PACMAD clade</taxon>
        <taxon>Arundinoideae</taxon>
        <taxon>Arundineae</taxon>
        <taxon>Arundo</taxon>
    </lineage>
</organism>
<accession>A0A0A9HGC1</accession>
<name>A0A0A9HGC1_ARUDO</name>
<reference evidence="1" key="1">
    <citation type="submission" date="2014-09" db="EMBL/GenBank/DDBJ databases">
        <authorList>
            <person name="Magalhaes I.L.F."/>
            <person name="Oliveira U."/>
            <person name="Santos F.R."/>
            <person name="Vidigal T.H.D.A."/>
            <person name="Brescovit A.D."/>
            <person name="Santos A.J."/>
        </authorList>
    </citation>
    <scope>NUCLEOTIDE SEQUENCE</scope>
    <source>
        <tissue evidence="1">Shoot tissue taken approximately 20 cm above the soil surface</tissue>
    </source>
</reference>
<protein>
    <submittedName>
        <fullName evidence="1">Uncharacterized protein</fullName>
    </submittedName>
</protein>